<sequence>MCIGEINEIVDLAKQEGGFLKSEYQLKDKEKKYFYGSRFEPSYARKVFPCFDVPSLKARFNIQLTIPESYTALSNTPVASAVPQNGFQTVSFETTPVISLLLYARYYI</sequence>
<dbReference type="InterPro" id="IPR045357">
    <property type="entry name" value="Aminopeptidase_N-like_N"/>
</dbReference>
<dbReference type="InterPro" id="IPR042097">
    <property type="entry name" value="Aminopeptidase_N-like_N_sf"/>
</dbReference>
<protein>
    <recommendedName>
        <fullName evidence="1">Aminopeptidase N-like N-terminal domain-containing protein</fullName>
    </recommendedName>
</protein>
<reference evidence="2" key="1">
    <citation type="journal article" date="2023" name="G3 (Bethesda)">
        <title>Whole genome assemblies of Zophobas morio and Tenebrio molitor.</title>
        <authorList>
            <person name="Kaur S."/>
            <person name="Stinson S.A."/>
            <person name="diCenzo G.C."/>
        </authorList>
    </citation>
    <scope>NUCLEOTIDE SEQUENCE</scope>
    <source>
        <strain evidence="2">QUZm001</strain>
    </source>
</reference>
<dbReference type="InterPro" id="IPR001930">
    <property type="entry name" value="Peptidase_M1"/>
</dbReference>
<dbReference type="Gene3D" id="2.60.40.1730">
    <property type="entry name" value="tricorn interacting facor f3 domain"/>
    <property type="match status" value="1"/>
</dbReference>
<name>A0AA38LZX2_9CUCU</name>
<organism evidence="2 3">
    <name type="scientific">Zophobas morio</name>
    <dbReference type="NCBI Taxonomy" id="2755281"/>
    <lineage>
        <taxon>Eukaryota</taxon>
        <taxon>Metazoa</taxon>
        <taxon>Ecdysozoa</taxon>
        <taxon>Arthropoda</taxon>
        <taxon>Hexapoda</taxon>
        <taxon>Insecta</taxon>
        <taxon>Pterygota</taxon>
        <taxon>Neoptera</taxon>
        <taxon>Endopterygota</taxon>
        <taxon>Coleoptera</taxon>
        <taxon>Polyphaga</taxon>
        <taxon>Cucujiformia</taxon>
        <taxon>Tenebrionidae</taxon>
        <taxon>Zophobas</taxon>
    </lineage>
</organism>
<evidence type="ECO:0000259" key="1">
    <source>
        <dbReference type="Pfam" id="PF17900"/>
    </source>
</evidence>
<dbReference type="Proteomes" id="UP001168821">
    <property type="component" value="Unassembled WGS sequence"/>
</dbReference>
<dbReference type="GO" id="GO:0016020">
    <property type="term" value="C:membrane"/>
    <property type="evidence" value="ECO:0007669"/>
    <property type="project" value="TreeGrafter"/>
</dbReference>
<feature type="domain" description="Aminopeptidase N-like N-terminal" evidence="1">
    <location>
        <begin position="12"/>
        <end position="99"/>
    </location>
</feature>
<comment type="caution">
    <text evidence="2">The sequence shown here is derived from an EMBL/GenBank/DDBJ whole genome shotgun (WGS) entry which is preliminary data.</text>
</comment>
<evidence type="ECO:0000313" key="2">
    <source>
        <dbReference type="EMBL" id="KAJ3626963.1"/>
    </source>
</evidence>
<dbReference type="SUPFAM" id="SSF63737">
    <property type="entry name" value="Leukotriene A4 hydrolase N-terminal domain"/>
    <property type="match status" value="1"/>
</dbReference>
<dbReference type="Pfam" id="PF17900">
    <property type="entry name" value="Peptidase_M1_N"/>
    <property type="match status" value="1"/>
</dbReference>
<dbReference type="PRINTS" id="PR00756">
    <property type="entry name" value="ALADIPTASE"/>
</dbReference>
<dbReference type="GO" id="GO:0070006">
    <property type="term" value="F:metalloaminopeptidase activity"/>
    <property type="evidence" value="ECO:0007669"/>
    <property type="project" value="TreeGrafter"/>
</dbReference>
<dbReference type="EMBL" id="JALNTZ010001195">
    <property type="protein sequence ID" value="KAJ3626963.1"/>
    <property type="molecule type" value="Genomic_DNA"/>
</dbReference>
<accession>A0AA38LZX2</accession>
<dbReference type="GO" id="GO:0042277">
    <property type="term" value="F:peptide binding"/>
    <property type="evidence" value="ECO:0007669"/>
    <property type="project" value="TreeGrafter"/>
</dbReference>
<dbReference type="PANTHER" id="PTHR11533:SF174">
    <property type="entry name" value="PUROMYCIN-SENSITIVE AMINOPEPTIDASE-RELATED"/>
    <property type="match status" value="1"/>
</dbReference>
<dbReference type="PANTHER" id="PTHR11533">
    <property type="entry name" value="PROTEASE M1 ZINC METALLOPROTEASE"/>
    <property type="match status" value="1"/>
</dbReference>
<dbReference type="GO" id="GO:0008270">
    <property type="term" value="F:zinc ion binding"/>
    <property type="evidence" value="ECO:0007669"/>
    <property type="project" value="TreeGrafter"/>
</dbReference>
<dbReference type="GO" id="GO:0006508">
    <property type="term" value="P:proteolysis"/>
    <property type="evidence" value="ECO:0007669"/>
    <property type="project" value="InterPro"/>
</dbReference>
<dbReference type="InterPro" id="IPR050344">
    <property type="entry name" value="Peptidase_M1_aminopeptidases"/>
</dbReference>
<gene>
    <name evidence="2" type="ORF">Zmor_003997</name>
</gene>
<dbReference type="GO" id="GO:0043171">
    <property type="term" value="P:peptide catabolic process"/>
    <property type="evidence" value="ECO:0007669"/>
    <property type="project" value="TreeGrafter"/>
</dbReference>
<keyword evidence="3" id="KW-1185">Reference proteome</keyword>
<dbReference type="AlphaFoldDB" id="A0AA38LZX2"/>
<evidence type="ECO:0000313" key="3">
    <source>
        <dbReference type="Proteomes" id="UP001168821"/>
    </source>
</evidence>
<dbReference type="GO" id="GO:0005615">
    <property type="term" value="C:extracellular space"/>
    <property type="evidence" value="ECO:0007669"/>
    <property type="project" value="TreeGrafter"/>
</dbReference>
<dbReference type="GO" id="GO:0005737">
    <property type="term" value="C:cytoplasm"/>
    <property type="evidence" value="ECO:0007669"/>
    <property type="project" value="TreeGrafter"/>
</dbReference>
<proteinExistence type="predicted"/>